<dbReference type="InterPro" id="IPR011008">
    <property type="entry name" value="Dimeric_a/b-barrel"/>
</dbReference>
<dbReference type="GO" id="GO:0043200">
    <property type="term" value="P:response to amino acid"/>
    <property type="evidence" value="ECO:0007669"/>
    <property type="project" value="TreeGrafter"/>
</dbReference>
<dbReference type="SMART" id="SM00344">
    <property type="entry name" value="HTH_ASNC"/>
    <property type="match status" value="2"/>
</dbReference>
<evidence type="ECO:0000259" key="4">
    <source>
        <dbReference type="Pfam" id="PF13404"/>
    </source>
</evidence>
<keyword evidence="2 5" id="KW-0238">DNA-binding</keyword>
<organism evidence="5 6">
    <name type="scientific">Actinomadura madurae</name>
    <dbReference type="NCBI Taxonomy" id="1993"/>
    <lineage>
        <taxon>Bacteria</taxon>
        <taxon>Bacillati</taxon>
        <taxon>Actinomycetota</taxon>
        <taxon>Actinomycetes</taxon>
        <taxon>Streptosporangiales</taxon>
        <taxon>Thermomonosporaceae</taxon>
        <taxon>Actinomadura</taxon>
    </lineage>
</organism>
<dbReference type="Gene3D" id="1.10.10.10">
    <property type="entry name" value="Winged helix-like DNA-binding domain superfamily/Winged helix DNA-binding domain"/>
    <property type="match status" value="2"/>
</dbReference>
<feature type="domain" description="HTH asnC-type" evidence="4">
    <location>
        <begin position="7"/>
        <end position="47"/>
    </location>
</feature>
<dbReference type="InterPro" id="IPR036388">
    <property type="entry name" value="WH-like_DNA-bd_sf"/>
</dbReference>
<accession>A0A1I5GTW8</accession>
<dbReference type="InParanoid" id="A0A1I5GTW8"/>
<dbReference type="GO" id="GO:0005829">
    <property type="term" value="C:cytosol"/>
    <property type="evidence" value="ECO:0007669"/>
    <property type="project" value="TreeGrafter"/>
</dbReference>
<dbReference type="GeneID" id="99652310"/>
<dbReference type="SUPFAM" id="SSF54909">
    <property type="entry name" value="Dimeric alpha+beta barrel"/>
    <property type="match status" value="1"/>
</dbReference>
<dbReference type="Gene3D" id="3.30.70.920">
    <property type="match status" value="2"/>
</dbReference>
<dbReference type="InterPro" id="IPR036390">
    <property type="entry name" value="WH_DNA-bd_sf"/>
</dbReference>
<keyword evidence="6" id="KW-1185">Reference proteome</keyword>
<evidence type="ECO:0000256" key="1">
    <source>
        <dbReference type="ARBA" id="ARBA00023015"/>
    </source>
</evidence>
<dbReference type="SUPFAM" id="SSF46785">
    <property type="entry name" value="Winged helix' DNA-binding domain"/>
    <property type="match status" value="2"/>
</dbReference>
<sequence>MAATGFDELDLAIVDAVRTAPRASWRDLGSALGVNPSTVSRRWARMESSGAAWVTAHPSGGAMPVCALVELDCEPGRAVAVARDLVPDREAASIKVTSGPRDVVVLVQTASLQALSDYLLGLVPRVPGIARVRSHLLTRSTLEVSRWRDGTLDPEQRRRLDPPPAAGAARAGVLDGTDRLILAALHADGRMPLERIAEHAGVGALAVRRRLARMRNGGLVTLRCDVSHELSGRSVWAMYFGSLDVQDLRSAERRVRTLPGVRAASFVAGPFNVVVDAWLRSVAEVHDLEWRMSRELPELRVQDRSVVLQMTKLIGHVLDADGRAVGIVPLLPDDPQP</sequence>
<evidence type="ECO:0000256" key="3">
    <source>
        <dbReference type="ARBA" id="ARBA00023163"/>
    </source>
</evidence>
<feature type="domain" description="HTH asnC-type" evidence="4">
    <location>
        <begin position="174"/>
        <end position="215"/>
    </location>
</feature>
<dbReference type="Proteomes" id="UP000183413">
    <property type="component" value="Unassembled WGS sequence"/>
</dbReference>
<dbReference type="RefSeq" id="WP_024934832.1">
    <property type="nucleotide sequence ID" value="NZ_CP083237.1"/>
</dbReference>
<keyword evidence="3" id="KW-0804">Transcription</keyword>
<proteinExistence type="predicted"/>
<evidence type="ECO:0000313" key="5">
    <source>
        <dbReference type="EMBL" id="SFO39462.1"/>
    </source>
</evidence>
<dbReference type="PANTHER" id="PTHR30154">
    <property type="entry name" value="LEUCINE-RESPONSIVE REGULATORY PROTEIN"/>
    <property type="match status" value="1"/>
</dbReference>
<keyword evidence="1" id="KW-0805">Transcription regulation</keyword>
<dbReference type="STRING" id="1993.SAMN04489713_105406"/>
<dbReference type="InterPro" id="IPR000485">
    <property type="entry name" value="AsnC-type_HTH_dom"/>
</dbReference>
<dbReference type="CDD" id="cd00090">
    <property type="entry name" value="HTH_ARSR"/>
    <property type="match status" value="1"/>
</dbReference>
<reference evidence="5 6" key="1">
    <citation type="submission" date="2016-10" db="EMBL/GenBank/DDBJ databases">
        <authorList>
            <person name="de Groot N.N."/>
        </authorList>
    </citation>
    <scope>NUCLEOTIDE SEQUENCE [LARGE SCALE GENOMIC DNA]</scope>
    <source>
        <strain evidence="5 6">DSM 43067</strain>
    </source>
</reference>
<dbReference type="eggNOG" id="COG1522">
    <property type="taxonomic scope" value="Bacteria"/>
</dbReference>
<dbReference type="AlphaFoldDB" id="A0A1I5GTW8"/>
<protein>
    <submittedName>
        <fullName evidence="5">DNA-binding transcriptional regulator, Lrp family</fullName>
    </submittedName>
</protein>
<evidence type="ECO:0000256" key="2">
    <source>
        <dbReference type="ARBA" id="ARBA00023125"/>
    </source>
</evidence>
<dbReference type="PRINTS" id="PR00033">
    <property type="entry name" value="HTHASNC"/>
</dbReference>
<name>A0A1I5GTW8_9ACTN</name>
<dbReference type="OrthoDB" id="4050641at2"/>
<dbReference type="InterPro" id="IPR011991">
    <property type="entry name" value="ArsR-like_HTH"/>
</dbReference>
<dbReference type="Pfam" id="PF13404">
    <property type="entry name" value="HTH_AsnC-type"/>
    <property type="match status" value="2"/>
</dbReference>
<dbReference type="InterPro" id="IPR019888">
    <property type="entry name" value="Tscrpt_reg_AsnC-like"/>
</dbReference>
<evidence type="ECO:0000313" key="6">
    <source>
        <dbReference type="Proteomes" id="UP000183413"/>
    </source>
</evidence>
<dbReference type="GO" id="GO:0043565">
    <property type="term" value="F:sequence-specific DNA binding"/>
    <property type="evidence" value="ECO:0007669"/>
    <property type="project" value="InterPro"/>
</dbReference>
<gene>
    <name evidence="5" type="ORF">SAMN04489713_105406</name>
</gene>
<dbReference type="PANTHER" id="PTHR30154:SF34">
    <property type="entry name" value="TRANSCRIPTIONAL REGULATOR AZLB"/>
    <property type="match status" value="1"/>
</dbReference>
<dbReference type="EMBL" id="FOVH01000005">
    <property type="protein sequence ID" value="SFO39462.1"/>
    <property type="molecule type" value="Genomic_DNA"/>
</dbReference>